<dbReference type="InterPro" id="IPR000878">
    <property type="entry name" value="4pyrrol_Mease"/>
</dbReference>
<evidence type="ECO:0000259" key="11">
    <source>
        <dbReference type="Pfam" id="PF00590"/>
    </source>
</evidence>
<reference evidence="12 13" key="1">
    <citation type="submission" date="2016-06" db="EMBL/GenBank/DDBJ databases">
        <title>Gene turnover analysis identifies the evolutionary adaptation of the extremophile Acidithiobacillus caldus.</title>
        <authorList>
            <person name="Zhang X."/>
        </authorList>
    </citation>
    <scope>NUCLEOTIDE SEQUENCE [LARGE SCALE GENOMIC DNA]</scope>
    <source>
        <strain evidence="12 13">DX</strain>
    </source>
</reference>
<dbReference type="PROSITE" id="PS00839">
    <property type="entry name" value="SUMT_1"/>
    <property type="match status" value="1"/>
</dbReference>
<keyword evidence="3" id="KW-0169">Cobalamin biosynthesis</keyword>
<protein>
    <recommendedName>
        <fullName evidence="2">uroporphyrinogen-III C-methyltransferase</fullName>
        <ecNumber evidence="2">2.1.1.107</ecNumber>
    </recommendedName>
</protein>
<dbReference type="FunFam" id="3.40.1010.10:FF:000001">
    <property type="entry name" value="Siroheme synthase"/>
    <property type="match status" value="1"/>
</dbReference>
<keyword evidence="5 10" id="KW-0808">Transferase</keyword>
<dbReference type="InterPro" id="IPR003043">
    <property type="entry name" value="Uropor_MeTrfase_CS"/>
</dbReference>
<dbReference type="RefSeq" id="WP_070113594.1">
    <property type="nucleotide sequence ID" value="NZ_LZYE01000136.1"/>
</dbReference>
<comment type="caution">
    <text evidence="12">The sequence shown here is derived from an EMBL/GenBank/DDBJ whole genome shotgun (WGS) entry which is preliminary data.</text>
</comment>
<dbReference type="Gene3D" id="3.40.1010.10">
    <property type="entry name" value="Cobalt-precorrin-4 Transmethylase, Domain 1"/>
    <property type="match status" value="1"/>
</dbReference>
<dbReference type="EMBL" id="LZYE01000136">
    <property type="protein sequence ID" value="OFC36714.1"/>
    <property type="molecule type" value="Genomic_DNA"/>
</dbReference>
<accession>A0A1E7YNV1</accession>
<dbReference type="Gene3D" id="3.30.950.10">
    <property type="entry name" value="Methyltransferase, Cobalt-precorrin-4 Transmethylase, Domain 2"/>
    <property type="match status" value="1"/>
</dbReference>
<comment type="pathway">
    <text evidence="9">Cofactor biosynthesis; adenosylcobalamin biosynthesis; precorrin-2 from uroporphyrinogen III: step 1/1.</text>
</comment>
<name>A0A1E7YNV1_9PROT</name>
<evidence type="ECO:0000256" key="6">
    <source>
        <dbReference type="ARBA" id="ARBA00022691"/>
    </source>
</evidence>
<comment type="pathway">
    <text evidence="8">Porphyrin-containing compound metabolism; siroheme biosynthesis; precorrin-2 from uroporphyrinogen III: step 1/1.</text>
</comment>
<sequence length="263" mass="27775">MTMAFPPPLVSLVGAGPGDPDLLTLRAARRLEAADYIFYDALANPEILSLAPKRCQCVDVGKRGGQPSTSQLLIHDRLIRAAKQGQRVVRLKGGDPFLFGRGSEECLALRAAGIDYEIVPGITSGMGAAAYAGIPLTHRQLSRSVLFCTGQQARNSAAIDWTRYARAADTLVIYMGIARVASISEGLIAGGLPATTPAAAIQWATLEQRQLRSTVGELPAAIQRAGIGSPAVLIVGAVVELGDLLAWLPETSALTLSHRATRQ</sequence>
<evidence type="ECO:0000256" key="4">
    <source>
        <dbReference type="ARBA" id="ARBA00022603"/>
    </source>
</evidence>
<dbReference type="GO" id="GO:0009236">
    <property type="term" value="P:cobalamin biosynthetic process"/>
    <property type="evidence" value="ECO:0007669"/>
    <property type="project" value="UniProtKB-KW"/>
</dbReference>
<dbReference type="UniPathway" id="UPA00262">
    <property type="reaction ID" value="UER00211"/>
</dbReference>
<keyword evidence="6" id="KW-0949">S-adenosyl-L-methionine</keyword>
<evidence type="ECO:0000256" key="1">
    <source>
        <dbReference type="ARBA" id="ARBA00005879"/>
    </source>
</evidence>
<gene>
    <name evidence="12" type="ORF">BAE27_05465</name>
</gene>
<dbReference type="Proteomes" id="UP000175616">
    <property type="component" value="Unassembled WGS sequence"/>
</dbReference>
<evidence type="ECO:0000313" key="13">
    <source>
        <dbReference type="Proteomes" id="UP000175616"/>
    </source>
</evidence>
<dbReference type="GO" id="GO:0019354">
    <property type="term" value="P:siroheme biosynthetic process"/>
    <property type="evidence" value="ECO:0007669"/>
    <property type="project" value="UniProtKB-UniPathway"/>
</dbReference>
<evidence type="ECO:0000256" key="2">
    <source>
        <dbReference type="ARBA" id="ARBA00012162"/>
    </source>
</evidence>
<feature type="domain" description="Tetrapyrrole methylase" evidence="11">
    <location>
        <begin position="10"/>
        <end position="218"/>
    </location>
</feature>
<evidence type="ECO:0000256" key="10">
    <source>
        <dbReference type="RuleBase" id="RU003960"/>
    </source>
</evidence>
<dbReference type="PANTHER" id="PTHR45790:SF3">
    <property type="entry name" value="S-ADENOSYL-L-METHIONINE-DEPENDENT UROPORPHYRINOGEN III METHYLTRANSFERASE, CHLOROPLASTIC"/>
    <property type="match status" value="1"/>
</dbReference>
<evidence type="ECO:0000256" key="8">
    <source>
        <dbReference type="ARBA" id="ARBA00025705"/>
    </source>
</evidence>
<dbReference type="EC" id="2.1.1.107" evidence="2"/>
<evidence type="ECO:0000256" key="5">
    <source>
        <dbReference type="ARBA" id="ARBA00022679"/>
    </source>
</evidence>
<dbReference type="Pfam" id="PF00590">
    <property type="entry name" value="TP_methylase"/>
    <property type="match status" value="1"/>
</dbReference>
<dbReference type="InterPro" id="IPR006366">
    <property type="entry name" value="CobA/CysG_C"/>
</dbReference>
<dbReference type="CDD" id="cd11642">
    <property type="entry name" value="SUMT"/>
    <property type="match status" value="1"/>
</dbReference>
<dbReference type="InterPro" id="IPR035996">
    <property type="entry name" value="4pyrrol_Methylase_sf"/>
</dbReference>
<dbReference type="PANTHER" id="PTHR45790">
    <property type="entry name" value="SIROHEME SYNTHASE-RELATED"/>
    <property type="match status" value="1"/>
</dbReference>
<dbReference type="GO" id="GO:0004851">
    <property type="term" value="F:uroporphyrin-III C-methyltransferase activity"/>
    <property type="evidence" value="ECO:0007669"/>
    <property type="project" value="UniProtKB-EC"/>
</dbReference>
<keyword evidence="7" id="KW-0627">Porphyrin biosynthesis</keyword>
<evidence type="ECO:0000256" key="9">
    <source>
        <dbReference type="ARBA" id="ARBA00060548"/>
    </source>
</evidence>
<dbReference type="NCBIfam" id="TIGR01469">
    <property type="entry name" value="cobA_cysG_Cterm"/>
    <property type="match status" value="1"/>
</dbReference>
<dbReference type="SUPFAM" id="SSF53790">
    <property type="entry name" value="Tetrapyrrole methylase"/>
    <property type="match status" value="1"/>
</dbReference>
<proteinExistence type="inferred from homology"/>
<dbReference type="AlphaFoldDB" id="A0A1E7YNV1"/>
<evidence type="ECO:0000256" key="7">
    <source>
        <dbReference type="ARBA" id="ARBA00023244"/>
    </source>
</evidence>
<dbReference type="PROSITE" id="PS00840">
    <property type="entry name" value="SUMT_2"/>
    <property type="match status" value="1"/>
</dbReference>
<dbReference type="InterPro" id="IPR014776">
    <property type="entry name" value="4pyrrole_Mease_sub2"/>
</dbReference>
<keyword evidence="4 10" id="KW-0489">Methyltransferase</keyword>
<dbReference type="NCBIfam" id="NF004790">
    <property type="entry name" value="PRK06136.1"/>
    <property type="match status" value="1"/>
</dbReference>
<evidence type="ECO:0000313" key="12">
    <source>
        <dbReference type="EMBL" id="OFC36714.1"/>
    </source>
</evidence>
<evidence type="ECO:0000256" key="3">
    <source>
        <dbReference type="ARBA" id="ARBA00022573"/>
    </source>
</evidence>
<dbReference type="InterPro" id="IPR014777">
    <property type="entry name" value="4pyrrole_Mease_sub1"/>
</dbReference>
<organism evidence="12 13">
    <name type="scientific">Acidithiobacillus caldus</name>
    <dbReference type="NCBI Taxonomy" id="33059"/>
    <lineage>
        <taxon>Bacteria</taxon>
        <taxon>Pseudomonadati</taxon>
        <taxon>Pseudomonadota</taxon>
        <taxon>Acidithiobacillia</taxon>
        <taxon>Acidithiobacillales</taxon>
        <taxon>Acidithiobacillaceae</taxon>
        <taxon>Acidithiobacillus</taxon>
    </lineage>
</organism>
<comment type="similarity">
    <text evidence="1 10">Belongs to the precorrin methyltransferase family.</text>
</comment>
<dbReference type="GO" id="GO:0032259">
    <property type="term" value="P:methylation"/>
    <property type="evidence" value="ECO:0007669"/>
    <property type="project" value="UniProtKB-KW"/>
</dbReference>
<dbReference type="FunFam" id="3.30.950.10:FF:000001">
    <property type="entry name" value="Siroheme synthase"/>
    <property type="match status" value="1"/>
</dbReference>
<dbReference type="InterPro" id="IPR050161">
    <property type="entry name" value="Siro_Cobalamin_biosynth"/>
</dbReference>